<evidence type="ECO:0000259" key="1">
    <source>
        <dbReference type="Pfam" id="PF01408"/>
    </source>
</evidence>
<reference evidence="3" key="1">
    <citation type="journal article" date="2021" name="PeerJ">
        <title>Extensive microbial diversity within the chicken gut microbiome revealed by metagenomics and culture.</title>
        <authorList>
            <person name="Gilroy R."/>
            <person name="Ravi A."/>
            <person name="Getino M."/>
            <person name="Pursley I."/>
            <person name="Horton D.L."/>
            <person name="Alikhan N.F."/>
            <person name="Baker D."/>
            <person name="Gharbi K."/>
            <person name="Hall N."/>
            <person name="Watson M."/>
            <person name="Adriaenssens E.M."/>
            <person name="Foster-Nyarko E."/>
            <person name="Jarju S."/>
            <person name="Secka A."/>
            <person name="Antonio M."/>
            <person name="Oren A."/>
            <person name="Chaudhuri R.R."/>
            <person name="La Ragione R."/>
            <person name="Hildebrand F."/>
            <person name="Pallen M.J."/>
        </authorList>
    </citation>
    <scope>NUCLEOTIDE SEQUENCE</scope>
    <source>
        <strain evidence="3">CHK183-1962</strain>
    </source>
</reference>
<dbReference type="Gene3D" id="3.30.360.10">
    <property type="entry name" value="Dihydrodipicolinate Reductase, domain 2"/>
    <property type="match status" value="1"/>
</dbReference>
<feature type="domain" description="Gfo/Idh/MocA-like oxidoreductase N-terminal" evidence="1">
    <location>
        <begin position="4"/>
        <end position="124"/>
    </location>
</feature>
<dbReference type="Pfam" id="PF22725">
    <property type="entry name" value="GFO_IDH_MocA_C3"/>
    <property type="match status" value="1"/>
</dbReference>
<proteinExistence type="predicted"/>
<feature type="domain" description="GFO/IDH/MocA-like oxidoreductase" evidence="2">
    <location>
        <begin position="133"/>
        <end position="253"/>
    </location>
</feature>
<dbReference type="PANTHER" id="PTHR43708">
    <property type="entry name" value="CONSERVED EXPRESSED OXIDOREDUCTASE (EUROFUNG)"/>
    <property type="match status" value="1"/>
</dbReference>
<sequence>MKKLNVAIIGYGRSGCNIHGAFLRTPENDICNVAAVVENDPARAEAAKKDFGCDTYHSYTELFGRKDLDFVINASYSDLHYPVTKDLLEHGINVLCEKPLCKTPEMVQDLIDTARKNNVVFTIFHQYRYNDYYIKMHELLEKKVIGEVKLVKACQNSFARRYDWQTLLYREGGSMRNNAAHSIEQIMHLAASDEMPKIYSHMAIWNSVGDAEDYMFCVMEYSNGVRYEMEVNPSDAYASETPLFRIYGTHGTMRVYNDKIQYKYFLDSETPEPVLDHRSLHKEDGSPCYCDNHIVWHEETIPLDADVWNSFTKCSSRFYHAFYDHLVNGAELFMKPEHVKAEIAIFNEIERQNPLEMKFTKPDYVL</sequence>
<dbReference type="SUPFAM" id="SSF55347">
    <property type="entry name" value="Glyceraldehyde-3-phosphate dehydrogenase-like, C-terminal domain"/>
    <property type="match status" value="1"/>
</dbReference>
<dbReference type="InterPro" id="IPR000683">
    <property type="entry name" value="Gfo/Idh/MocA-like_OxRdtase_N"/>
</dbReference>
<dbReference type="GO" id="GO:0000166">
    <property type="term" value="F:nucleotide binding"/>
    <property type="evidence" value="ECO:0007669"/>
    <property type="project" value="InterPro"/>
</dbReference>
<evidence type="ECO:0000259" key="2">
    <source>
        <dbReference type="Pfam" id="PF22725"/>
    </source>
</evidence>
<dbReference type="Gene3D" id="3.40.50.720">
    <property type="entry name" value="NAD(P)-binding Rossmann-like Domain"/>
    <property type="match status" value="1"/>
</dbReference>
<accession>A0A9D1XFP5</accession>
<dbReference type="AlphaFoldDB" id="A0A9D1XFP5"/>
<comment type="caution">
    <text evidence="3">The sequence shown here is derived from an EMBL/GenBank/DDBJ whole genome shotgun (WGS) entry which is preliminary data.</text>
</comment>
<dbReference type="PANTHER" id="PTHR43708:SF8">
    <property type="entry name" value="OXIDOREDUCTASE"/>
    <property type="match status" value="1"/>
</dbReference>
<evidence type="ECO:0000313" key="3">
    <source>
        <dbReference type="EMBL" id="HIX78306.1"/>
    </source>
</evidence>
<dbReference type="InterPro" id="IPR051317">
    <property type="entry name" value="Gfo/Idh/MocA_oxidoreduct"/>
</dbReference>
<evidence type="ECO:0000313" key="4">
    <source>
        <dbReference type="Proteomes" id="UP000886890"/>
    </source>
</evidence>
<protein>
    <submittedName>
        <fullName evidence="3">Gfo/Idh/MocA family oxidoreductase</fullName>
    </submittedName>
</protein>
<name>A0A9D1XFP5_9FIRM</name>
<dbReference type="Pfam" id="PF01408">
    <property type="entry name" value="GFO_IDH_MocA"/>
    <property type="match status" value="1"/>
</dbReference>
<dbReference type="Proteomes" id="UP000886890">
    <property type="component" value="Unassembled WGS sequence"/>
</dbReference>
<organism evidence="3 4">
    <name type="scientific">Candidatus Fusicatenibacter merdavium</name>
    <dbReference type="NCBI Taxonomy" id="2838600"/>
    <lineage>
        <taxon>Bacteria</taxon>
        <taxon>Bacillati</taxon>
        <taxon>Bacillota</taxon>
        <taxon>Clostridia</taxon>
        <taxon>Lachnospirales</taxon>
        <taxon>Lachnospiraceae</taxon>
        <taxon>Fusicatenibacter</taxon>
    </lineage>
</organism>
<dbReference type="EMBL" id="DXEK01000195">
    <property type="protein sequence ID" value="HIX78306.1"/>
    <property type="molecule type" value="Genomic_DNA"/>
</dbReference>
<reference evidence="3" key="2">
    <citation type="submission" date="2021-04" db="EMBL/GenBank/DDBJ databases">
        <authorList>
            <person name="Gilroy R."/>
        </authorList>
    </citation>
    <scope>NUCLEOTIDE SEQUENCE</scope>
    <source>
        <strain evidence="3">CHK183-1962</strain>
    </source>
</reference>
<dbReference type="InterPro" id="IPR055170">
    <property type="entry name" value="GFO_IDH_MocA-like_dom"/>
</dbReference>
<gene>
    <name evidence="3" type="ORF">H9734_12065</name>
</gene>
<dbReference type="InterPro" id="IPR036291">
    <property type="entry name" value="NAD(P)-bd_dom_sf"/>
</dbReference>
<dbReference type="SUPFAM" id="SSF51735">
    <property type="entry name" value="NAD(P)-binding Rossmann-fold domains"/>
    <property type="match status" value="1"/>
</dbReference>